<dbReference type="RefSeq" id="WP_094603493.1">
    <property type="nucleotide sequence ID" value="NZ_CP155573.1"/>
</dbReference>
<dbReference type="GO" id="GO:0004853">
    <property type="term" value="F:uroporphyrinogen decarboxylase activity"/>
    <property type="evidence" value="ECO:0007669"/>
    <property type="project" value="UniProtKB-EC"/>
</dbReference>
<protein>
    <submittedName>
        <fullName evidence="2">Uroporphyrinogen decarboxylase</fullName>
        <ecNumber evidence="2">4.1.1.37</ecNumber>
    </submittedName>
</protein>
<feature type="domain" description="Uroporphyrinogen decarboxylase (URO-D)" evidence="1">
    <location>
        <begin position="38"/>
        <end position="335"/>
    </location>
</feature>
<dbReference type="InterPro" id="IPR000257">
    <property type="entry name" value="Uroporphyrinogen_deCOase"/>
</dbReference>
<name>A0ABZ3IHX3_9FIRM</name>
<dbReference type="PANTHER" id="PTHR47099:SF1">
    <property type="entry name" value="METHYLCOBAMIDE:COM METHYLTRANSFERASE MTBA"/>
    <property type="match status" value="1"/>
</dbReference>
<dbReference type="Gene3D" id="3.20.20.210">
    <property type="match status" value="1"/>
</dbReference>
<dbReference type="EMBL" id="CP155573">
    <property type="protein sequence ID" value="XFO64963.1"/>
    <property type="molecule type" value="Genomic_DNA"/>
</dbReference>
<dbReference type="EC" id="4.1.1.37" evidence="2"/>
<dbReference type="Pfam" id="PF01208">
    <property type="entry name" value="URO-D"/>
    <property type="match status" value="1"/>
</dbReference>
<keyword evidence="2" id="KW-0456">Lyase</keyword>
<organism evidence="2 3">
    <name type="scientific">Sporomusa silvacetica DSM 10669</name>
    <dbReference type="NCBI Taxonomy" id="1123289"/>
    <lineage>
        <taxon>Bacteria</taxon>
        <taxon>Bacillati</taxon>
        <taxon>Bacillota</taxon>
        <taxon>Negativicutes</taxon>
        <taxon>Selenomonadales</taxon>
        <taxon>Sporomusaceae</taxon>
        <taxon>Sporomusa</taxon>
    </lineage>
</organism>
<dbReference type="CDD" id="cd03465">
    <property type="entry name" value="URO-D_like"/>
    <property type="match status" value="1"/>
</dbReference>
<gene>
    <name evidence="2" type="primary">hemE_9</name>
    <name evidence="2" type="ORF">SPSIL_010720</name>
</gene>
<dbReference type="InterPro" id="IPR052024">
    <property type="entry name" value="Methanogen_methyltrans"/>
</dbReference>
<dbReference type="Proteomes" id="UP000216752">
    <property type="component" value="Chromosome"/>
</dbReference>
<evidence type="ECO:0000313" key="2">
    <source>
        <dbReference type="EMBL" id="XFO64963.1"/>
    </source>
</evidence>
<keyword evidence="3" id="KW-1185">Reference proteome</keyword>
<dbReference type="PANTHER" id="PTHR47099">
    <property type="entry name" value="METHYLCOBAMIDE:COM METHYLTRANSFERASE MTBA"/>
    <property type="match status" value="1"/>
</dbReference>
<proteinExistence type="predicted"/>
<dbReference type="SUPFAM" id="SSF51726">
    <property type="entry name" value="UROD/MetE-like"/>
    <property type="match status" value="1"/>
</dbReference>
<reference evidence="2" key="1">
    <citation type="submission" date="2024-05" db="EMBL/GenBank/DDBJ databases">
        <title>Isolation and characterization of Sporomusa carbonis sp. nov., a carboxydotrophic hydrogenogen in the genus of Sporomusa isolated from a charcoal burning pile.</title>
        <authorList>
            <person name="Boeer T."/>
            <person name="Rosenbaum F."/>
            <person name="Eysell L."/>
            <person name="Mueller V."/>
            <person name="Daniel R."/>
            <person name="Poehlein A."/>
        </authorList>
    </citation>
    <scope>NUCLEOTIDE SEQUENCE [LARGE SCALE GENOMIC DNA]</scope>
    <source>
        <strain evidence="2">DSM 10669</strain>
    </source>
</reference>
<sequence length="346" mass="37564">MLDRILHALQVKSNKPSSQSQIPAALLSGGTWAFRQKGLNLQEVLEKPELGAAAIIAINQVIRSDIVWPGSGYHNLLVHIFGGKIKFRPQGNIDVIEPAFAQIAEADRIDLSQIDNHEWIRALRLIISQVNEQIGNEFLIGTSSWGPFTLAGQFYGVEKLMSGLYKDKAGIHALLEVMTAVCIAYLAPAIDSGARILSIAEPTASGDLISLTHFEEFVAPYIKKVNDELKKREAYTTLHICGNIRDRVHLAPQLNVDVLSVDYKVDLSLAQKNLAGKIALAGNVNPVLLKDGTVDEIIRAAKQSIQQAGRGANYILMPGCDIPPSVPLANIVAFLGVGRENVVKAS</sequence>
<evidence type="ECO:0000313" key="3">
    <source>
        <dbReference type="Proteomes" id="UP000216752"/>
    </source>
</evidence>
<evidence type="ECO:0000259" key="1">
    <source>
        <dbReference type="Pfam" id="PF01208"/>
    </source>
</evidence>
<dbReference type="InterPro" id="IPR038071">
    <property type="entry name" value="UROD/MetE-like_sf"/>
</dbReference>
<accession>A0ABZ3IHX3</accession>